<keyword evidence="2" id="KW-1133">Transmembrane helix</keyword>
<dbReference type="Proteomes" id="UP000569202">
    <property type="component" value="Unassembled WGS sequence"/>
</dbReference>
<keyword evidence="2" id="KW-0812">Transmembrane</keyword>
<dbReference type="PANTHER" id="PTHR44119:SF4">
    <property type="entry name" value="AEROBIC COBALTOCHELATASE SUBUNIT COBN"/>
    <property type="match status" value="1"/>
</dbReference>
<evidence type="ECO:0000259" key="4">
    <source>
        <dbReference type="Pfam" id="PF02514"/>
    </source>
</evidence>
<keyword evidence="5" id="KW-0436">Ligase</keyword>
<gene>
    <name evidence="5" type="primary">cobN</name>
    <name evidence="5" type="ORF">HLH17_14615</name>
</gene>
<feature type="domain" description="CobN/magnesium chelatase" evidence="4">
    <location>
        <begin position="128"/>
        <end position="1181"/>
    </location>
</feature>
<feature type="compositionally biased region" description="Polar residues" evidence="1">
    <location>
        <begin position="1229"/>
        <end position="1243"/>
    </location>
</feature>
<sequence length="1338" mass="150517">MKLAIKKIIIFIMSLFAAASVSATEVLILHTGFVSNLKIEKLQPLARQAAIDLKHINVDQDKENIQQAITDADVVILDVPRPSDRQAVEEQASALLKQLNKPYMTVGGGAPQFQVIPKLLGFRLLDLYANGGEMNFRHYFQALQAWKTEGKKLKFETQKLPEIAIYHPQAQQYFAQSAAYDTWFNKHRQVQPKTTIAYLISPSMVTNLTTEKIDQLIALTEAKGIMPMVILWNESRAKTKLSEFLKAEDVTALVNMTHIQQGQNIMQELKQLNIPMLQALHFRGNDAQWQSSVSGVPAHTAAIFLSLPETWGFSDPLVLSVQEGDQEQWLKPQMDLLLDKVIAQAKLKHLPNAEKKIALMFWNYPQGQNNLSAANLNIPLSLHNIQQAMLQQGYQSVALNEQEWITTAQQLLAAYYQPEKIADLAAKNWLAYYPVDDYLSWLKRLPEQRQTELQASADPEKLAQHWAVLKRDGRLYFAIPRAEFGHVTLLPQPPRSSKLGGNYHSSEAIPDPLYLATYLYLQKETDALVHLGTHGTQEWLPGKDRGLAASDYSFLTAGGLPIFYPYIQDNIAEAIQAKRRGRAVVISHQTAPLAPSGLYDELRDLHDLIHQYVQLDEGAVQQQTQDEMIAAVQKSGMDKDLELTPEQMKADFPGFLSRLHDHLHVLAQQAVPMGLHKFGQSATDAQRLMIVMQQLGQPYFQALDSDMLEAFNGDASFIQQSLAYRFLAHHLLQQEDREVAKIRVNAELKAYLNTAQQNFSNLDASAELSSLLDALSGGFVQPGSGGDPIRKPDSISGRNLFAFEANKVPSPSAYEIGGKTFQQMLSQYQQKHPQQYPKKIAFSLWSSETMRHLGVTEGQLLHALGLQPVWDEAGRLTHLDIIPRSELKRPRVDVVVQVTSVYRDQFDHFMRLVSEAIERLSVLDEVDNPLFTQAQAMEKVLLEKKVSSEDAHALAQLKFFSNQPGEYGSGLIDKALAYDNWDNDQAVAQTFLNNLQYAYGSKHWGEQLDVNLFAENLKGVDLAVMSRSSNVHGVLSTDHAFEYLGGLSLAIRTIQGHAPELLITDLRQNKTEIATLKSYLADELRTRYLNPEWIKNMQAEGYAGTLEVLTVTNNLYGWNVTDPSVVRDDQWQDLYETYVEDKRSLGVNEWFKAHNLSAQLQVLNRMAEAIRQEYWQADKQTRNKIVQKIQDLQQQVNLPPESQRLNDFVESILAEQDQQSAVPMATPVATVSNPSSTTEQKPPSQAKAERPVLPDHTEQTTARGQGLNMNTVVQPSTIQPVAQEANQQPAAPVKVKGQALEQVRPQAQPEHWVWVGAFFISVLIALGIAYQVIQQRKH</sequence>
<evidence type="ECO:0000313" key="6">
    <source>
        <dbReference type="Proteomes" id="UP000569202"/>
    </source>
</evidence>
<evidence type="ECO:0000256" key="1">
    <source>
        <dbReference type="SAM" id="MobiDB-lite"/>
    </source>
</evidence>
<dbReference type="RefSeq" id="WP_171541047.1">
    <property type="nucleotide sequence ID" value="NZ_JABERL010000056.1"/>
</dbReference>
<evidence type="ECO:0000256" key="3">
    <source>
        <dbReference type="SAM" id="SignalP"/>
    </source>
</evidence>
<keyword evidence="3" id="KW-0732">Signal</keyword>
<protein>
    <submittedName>
        <fullName evidence="5">Cobaltochelatase subunit CobN</fullName>
        <ecNumber evidence="5">6.6.1.2</ecNumber>
    </submittedName>
</protein>
<dbReference type="InterPro" id="IPR003672">
    <property type="entry name" value="CobN/Mg_chltase"/>
</dbReference>
<accession>A0A7Y2RHQ3</accession>
<feature type="chain" id="PRO_5031189756" evidence="3">
    <location>
        <begin position="24"/>
        <end position="1338"/>
    </location>
</feature>
<dbReference type="GO" id="GO:0051116">
    <property type="term" value="F:cobaltochelatase activity"/>
    <property type="evidence" value="ECO:0007669"/>
    <property type="project" value="UniProtKB-EC"/>
</dbReference>
<feature type="transmembrane region" description="Helical" evidence="2">
    <location>
        <begin position="1312"/>
        <end position="1333"/>
    </location>
</feature>
<proteinExistence type="predicted"/>
<feature type="compositionally biased region" description="Basic and acidic residues" evidence="1">
    <location>
        <begin position="1247"/>
        <end position="1258"/>
    </location>
</feature>
<evidence type="ECO:0000313" key="5">
    <source>
        <dbReference type="EMBL" id="NNH78854.1"/>
    </source>
</evidence>
<feature type="signal peptide" evidence="3">
    <location>
        <begin position="1"/>
        <end position="23"/>
    </location>
</feature>
<organism evidence="5 6">
    <name type="scientific">Acinetobacter terrae</name>
    <dbReference type="NCBI Taxonomy" id="2731247"/>
    <lineage>
        <taxon>Bacteria</taxon>
        <taxon>Pseudomonadati</taxon>
        <taxon>Pseudomonadota</taxon>
        <taxon>Gammaproteobacteria</taxon>
        <taxon>Moraxellales</taxon>
        <taxon>Moraxellaceae</taxon>
        <taxon>Acinetobacter</taxon>
        <taxon>Acinetobacter Taxon 24</taxon>
    </lineage>
</organism>
<comment type="caution">
    <text evidence="5">The sequence shown here is derived from an EMBL/GenBank/DDBJ whole genome shotgun (WGS) entry which is preliminary data.</text>
</comment>
<keyword evidence="2" id="KW-0472">Membrane</keyword>
<feature type="region of interest" description="Disordered" evidence="1">
    <location>
        <begin position="1218"/>
        <end position="1264"/>
    </location>
</feature>
<dbReference type="CDD" id="cd10150">
    <property type="entry name" value="CobN_like"/>
    <property type="match status" value="1"/>
</dbReference>
<reference evidence="5 6" key="1">
    <citation type="submission" date="2020-04" db="EMBL/GenBank/DDBJ databases">
        <title>Acinetobacter Taxon 24.</title>
        <authorList>
            <person name="Nemec A."/>
            <person name="Radolfova-Krizova L."/>
            <person name="Higgins P.G."/>
            <person name="Spanelova P."/>
        </authorList>
    </citation>
    <scope>NUCLEOTIDE SEQUENCE [LARGE SCALE GENOMIC DNA]</scope>
    <source>
        <strain evidence="5 6">ANC 5380</strain>
    </source>
</reference>
<dbReference type="Pfam" id="PF02514">
    <property type="entry name" value="CobN-Mg_chel"/>
    <property type="match status" value="1"/>
</dbReference>
<dbReference type="NCBIfam" id="NF004644">
    <property type="entry name" value="PRK05989.2-2"/>
    <property type="match status" value="1"/>
</dbReference>
<name>A0A7Y2RHQ3_9GAMM</name>
<dbReference type="EMBL" id="JABERL010000056">
    <property type="protein sequence ID" value="NNH78854.1"/>
    <property type="molecule type" value="Genomic_DNA"/>
</dbReference>
<dbReference type="EC" id="6.6.1.2" evidence="5"/>
<dbReference type="PANTHER" id="PTHR44119">
    <property type="entry name" value="MAGNESIUM-CHELATASE SUBUNIT CHLH, CHLOROPLASTIC"/>
    <property type="match status" value="1"/>
</dbReference>
<evidence type="ECO:0000256" key="2">
    <source>
        <dbReference type="SAM" id="Phobius"/>
    </source>
</evidence>